<dbReference type="OrthoDB" id="4618973at2"/>
<keyword evidence="2" id="KW-1185">Reference proteome</keyword>
<comment type="caution">
    <text evidence="1">The sequence shown here is derived from an EMBL/GenBank/DDBJ whole genome shotgun (WGS) entry which is preliminary data.</text>
</comment>
<dbReference type="RefSeq" id="WP_109274519.1">
    <property type="nucleotide sequence ID" value="NZ_QFKX01000001.1"/>
</dbReference>
<dbReference type="InterPro" id="IPR023393">
    <property type="entry name" value="START-like_dom_sf"/>
</dbReference>
<dbReference type="CDD" id="cd07812">
    <property type="entry name" value="SRPBCC"/>
    <property type="match status" value="1"/>
</dbReference>
<dbReference type="EMBL" id="QFKX01000001">
    <property type="protein sequence ID" value="PWH07632.1"/>
    <property type="molecule type" value="Genomic_DNA"/>
</dbReference>
<organism evidence="1 2">
    <name type="scientific">Brachybacterium endophyticum</name>
    <dbReference type="NCBI Taxonomy" id="2182385"/>
    <lineage>
        <taxon>Bacteria</taxon>
        <taxon>Bacillati</taxon>
        <taxon>Actinomycetota</taxon>
        <taxon>Actinomycetes</taxon>
        <taxon>Micrococcales</taxon>
        <taxon>Dermabacteraceae</taxon>
        <taxon>Brachybacterium</taxon>
    </lineage>
</organism>
<name>A0A2U2RP28_9MICO</name>
<dbReference type="Pfam" id="PF10604">
    <property type="entry name" value="Polyketide_cyc2"/>
    <property type="match status" value="1"/>
</dbReference>
<evidence type="ECO:0000313" key="2">
    <source>
        <dbReference type="Proteomes" id="UP000245590"/>
    </source>
</evidence>
<accession>A0A2U2RP28</accession>
<evidence type="ECO:0000313" key="1">
    <source>
        <dbReference type="EMBL" id="PWH07632.1"/>
    </source>
</evidence>
<gene>
    <name evidence="1" type="ORF">DEO23_03140</name>
</gene>
<reference evidence="1 2" key="1">
    <citation type="submission" date="2018-05" db="EMBL/GenBank/DDBJ databases">
        <title>Brachybacterium sp. M1HQ-2T, whole genome shotgun sequence.</title>
        <authorList>
            <person name="Tuo L."/>
        </authorList>
    </citation>
    <scope>NUCLEOTIDE SEQUENCE [LARGE SCALE GENOMIC DNA]</scope>
    <source>
        <strain evidence="1 2">M1HQ-2</strain>
    </source>
</reference>
<sequence>MTYEIQDSVQLSASPEQVYELLSDITRTGEWSQQCHRCEWESDDRGVGARFVGHNRTPEREWQTVSEVVADVTREHFAWSVGPGRAVWGYRMRPSAGGGTELTEYTRTSPTFEEFFTERYGDRAEEEIATRQEAARAGIPATLATIRGILDGR</sequence>
<dbReference type="Gene3D" id="3.30.530.20">
    <property type="match status" value="1"/>
</dbReference>
<dbReference type="Proteomes" id="UP000245590">
    <property type="component" value="Unassembled WGS sequence"/>
</dbReference>
<protein>
    <submittedName>
        <fullName evidence="1">SRPBCC family protein</fullName>
    </submittedName>
</protein>
<dbReference type="SUPFAM" id="SSF55961">
    <property type="entry name" value="Bet v1-like"/>
    <property type="match status" value="1"/>
</dbReference>
<dbReference type="InterPro" id="IPR019587">
    <property type="entry name" value="Polyketide_cyclase/dehydratase"/>
</dbReference>
<proteinExistence type="predicted"/>
<dbReference type="AlphaFoldDB" id="A0A2U2RP28"/>